<feature type="domain" description="Ketoreductase" evidence="2">
    <location>
        <begin position="229"/>
        <end position="412"/>
    </location>
</feature>
<dbReference type="Gene3D" id="3.40.50.720">
    <property type="entry name" value="NAD(P)-binding Rossmann-like Domain"/>
    <property type="match status" value="2"/>
</dbReference>
<dbReference type="InterPro" id="IPR057326">
    <property type="entry name" value="KR_dom"/>
</dbReference>
<evidence type="ECO:0000259" key="2">
    <source>
        <dbReference type="SMART" id="SM00822"/>
    </source>
</evidence>
<organism evidence="3 4">
    <name type="scientific">Xylanimonas allomyrinae</name>
    <dbReference type="NCBI Taxonomy" id="2509459"/>
    <lineage>
        <taxon>Bacteria</taxon>
        <taxon>Bacillati</taxon>
        <taxon>Actinomycetota</taxon>
        <taxon>Actinomycetes</taxon>
        <taxon>Micrococcales</taxon>
        <taxon>Promicromonosporaceae</taxon>
        <taxon>Xylanimonas</taxon>
    </lineage>
</organism>
<reference evidence="3 4" key="1">
    <citation type="submission" date="2019-01" db="EMBL/GenBank/DDBJ databases">
        <title>Genome sequencing of strain 2JSPR-7.</title>
        <authorList>
            <person name="Heo J."/>
            <person name="Kim S.-J."/>
            <person name="Kim J.-S."/>
            <person name="Hong S.-B."/>
            <person name="Kwon S.-W."/>
        </authorList>
    </citation>
    <scope>NUCLEOTIDE SEQUENCE [LARGE SCALE GENOMIC DNA]</scope>
    <source>
        <strain evidence="3 4">2JSPR-7</strain>
    </source>
</reference>
<dbReference type="InterPro" id="IPR036291">
    <property type="entry name" value="NAD(P)-bd_dom_sf"/>
</dbReference>
<dbReference type="SMART" id="SM00822">
    <property type="entry name" value="PKS_KR"/>
    <property type="match status" value="1"/>
</dbReference>
<dbReference type="Proteomes" id="UP000291758">
    <property type="component" value="Chromosome"/>
</dbReference>
<sequence length="470" mass="47814">MTDAYTRAVNTGLTKTLARKLGLPRPALLRRYKPGAPLTTGPVLLISDPASAATADAVAKVLAGWDLAVHRGSSSSDRAPEGTIGRQTAEEPRWGAVILVLADAEGPGEVSAAVLAAGAAVKRLAPSGRVVTVSRAAEPGDPPAVAAVRQGVDGFVRSLAKELRAGATGNGIVLTGGATGDDTSTQAALRFFLSAKSAYVDGQLLSVGPTPFGLAAWTPAYWDKPLDGKVAVVTGAARGIGAAIARTLARDGATVVCVDVPAAGEGLARTANAVRGTALQLDVTAPDAGEKILAHATARHGRLDVVVHNAGITRDKLLANMDTARWDSVVAVNVEAQLRINAHLLEAAGRGELDGLRIVSLASTSGIAGNRGQTNYAFTKAGVIGHTAATAALLAEHGGTANAVAPGFIETDMTRHIPFATRQVARRLSSLLQGGEPVDVAEAIAFLASPLAAGVTGQTLRVCGQNMVGR</sequence>
<evidence type="ECO:0000313" key="4">
    <source>
        <dbReference type="Proteomes" id="UP000291758"/>
    </source>
</evidence>
<dbReference type="Pfam" id="PF13561">
    <property type="entry name" value="adh_short_C2"/>
    <property type="match status" value="1"/>
</dbReference>
<proteinExistence type="inferred from homology"/>
<protein>
    <submittedName>
        <fullName evidence="3">3-oxoacyl-ACP reductase</fullName>
    </submittedName>
</protein>
<accession>A0A4P6EMV5</accession>
<dbReference type="PANTHER" id="PTHR42760">
    <property type="entry name" value="SHORT-CHAIN DEHYDROGENASES/REDUCTASES FAMILY MEMBER"/>
    <property type="match status" value="1"/>
</dbReference>
<name>A0A4P6EMV5_9MICO</name>
<comment type="similarity">
    <text evidence="1">Belongs to the short-chain dehydrogenases/reductases (SDR) family.</text>
</comment>
<dbReference type="OrthoDB" id="9804774at2"/>
<dbReference type="FunFam" id="3.40.50.720:FF:000338">
    <property type="entry name" value="3-oxoacyl-ACP reductase FabG"/>
    <property type="match status" value="1"/>
</dbReference>
<dbReference type="PANTHER" id="PTHR42760:SF78">
    <property type="entry name" value="3-OXOACYL-[ACYL-CARRIER-PROTEIN] REDUCTASE [NADH]"/>
    <property type="match status" value="1"/>
</dbReference>
<dbReference type="GO" id="GO:0016616">
    <property type="term" value="F:oxidoreductase activity, acting on the CH-OH group of donors, NAD or NADP as acceptor"/>
    <property type="evidence" value="ECO:0007669"/>
    <property type="project" value="UniProtKB-ARBA"/>
</dbReference>
<dbReference type="RefSeq" id="WP_129204935.1">
    <property type="nucleotide sequence ID" value="NZ_CP035495.1"/>
</dbReference>
<gene>
    <name evidence="3" type="ORF">ET495_11575</name>
</gene>
<evidence type="ECO:0000256" key="1">
    <source>
        <dbReference type="ARBA" id="ARBA00006484"/>
    </source>
</evidence>
<dbReference type="AlphaFoldDB" id="A0A4P6EMV5"/>
<dbReference type="KEGG" id="xyl:ET495_11575"/>
<dbReference type="EMBL" id="CP035495">
    <property type="protein sequence ID" value="QAY63775.1"/>
    <property type="molecule type" value="Genomic_DNA"/>
</dbReference>
<dbReference type="PRINTS" id="PR00080">
    <property type="entry name" value="SDRFAMILY"/>
</dbReference>
<keyword evidence="4" id="KW-1185">Reference proteome</keyword>
<dbReference type="NCBIfam" id="NF006110">
    <property type="entry name" value="PRK08261.1"/>
    <property type="match status" value="1"/>
</dbReference>
<dbReference type="SUPFAM" id="SSF51735">
    <property type="entry name" value="NAD(P)-binding Rossmann-fold domains"/>
    <property type="match status" value="1"/>
</dbReference>
<dbReference type="PRINTS" id="PR00081">
    <property type="entry name" value="GDHRDH"/>
</dbReference>
<dbReference type="InterPro" id="IPR002347">
    <property type="entry name" value="SDR_fam"/>
</dbReference>
<evidence type="ECO:0000313" key="3">
    <source>
        <dbReference type="EMBL" id="QAY63775.1"/>
    </source>
</evidence>